<keyword evidence="2" id="KW-1185">Reference proteome</keyword>
<reference evidence="2" key="1">
    <citation type="journal article" date="2019" name="Int. J. Syst. Evol. Microbiol.">
        <title>The Global Catalogue of Microorganisms (GCM) 10K type strain sequencing project: providing services to taxonomists for standard genome sequencing and annotation.</title>
        <authorList>
            <consortium name="The Broad Institute Genomics Platform"/>
            <consortium name="The Broad Institute Genome Sequencing Center for Infectious Disease"/>
            <person name="Wu L."/>
            <person name="Ma J."/>
        </authorList>
    </citation>
    <scope>NUCLEOTIDE SEQUENCE [LARGE SCALE GENOMIC DNA]</scope>
    <source>
        <strain evidence="2">JCM 15442</strain>
    </source>
</reference>
<gene>
    <name evidence="1" type="ORF">GCM10010840_08790</name>
</gene>
<name>A0ABQ2G3L9_9DEIO</name>
<dbReference type="EMBL" id="BMOL01000002">
    <property type="protein sequence ID" value="GGL72987.1"/>
    <property type="molecule type" value="Genomic_DNA"/>
</dbReference>
<evidence type="ECO:0000313" key="2">
    <source>
        <dbReference type="Proteomes" id="UP000639973"/>
    </source>
</evidence>
<proteinExistence type="predicted"/>
<accession>A0ABQ2G3L9</accession>
<protein>
    <submittedName>
        <fullName evidence="1">Uncharacterized protein</fullName>
    </submittedName>
</protein>
<dbReference type="Proteomes" id="UP000639973">
    <property type="component" value="Unassembled WGS sequence"/>
</dbReference>
<dbReference type="RefSeq" id="WP_188969357.1">
    <property type="nucleotide sequence ID" value="NZ_BMOL01000002.1"/>
</dbReference>
<sequence>MNTTFLSVFSQNLRVQLRHPLTGHNYTLLRAVEVAAVCNEPLVYDGLFRARRQGQPYAVTGAEAF</sequence>
<comment type="caution">
    <text evidence="1">The sequence shown here is derived from an EMBL/GenBank/DDBJ whole genome shotgun (WGS) entry which is preliminary data.</text>
</comment>
<organism evidence="1 2">
    <name type="scientific">Deinococcus aerolatus</name>
    <dbReference type="NCBI Taxonomy" id="522487"/>
    <lineage>
        <taxon>Bacteria</taxon>
        <taxon>Thermotogati</taxon>
        <taxon>Deinococcota</taxon>
        <taxon>Deinococci</taxon>
        <taxon>Deinococcales</taxon>
        <taxon>Deinococcaceae</taxon>
        <taxon>Deinococcus</taxon>
    </lineage>
</organism>
<evidence type="ECO:0000313" key="1">
    <source>
        <dbReference type="EMBL" id="GGL72987.1"/>
    </source>
</evidence>